<dbReference type="Gene3D" id="3.30.450.20">
    <property type="entry name" value="PAS domain"/>
    <property type="match status" value="1"/>
</dbReference>
<dbReference type="GO" id="GO:0016301">
    <property type="term" value="F:kinase activity"/>
    <property type="evidence" value="ECO:0007669"/>
    <property type="project" value="UniProtKB-KW"/>
</dbReference>
<keyword evidence="6" id="KW-0418">Kinase</keyword>
<dbReference type="InterPro" id="IPR029016">
    <property type="entry name" value="GAF-like_dom_sf"/>
</dbReference>
<keyword evidence="4" id="KW-0479">Metal-binding</keyword>
<dbReference type="InterPro" id="IPR035965">
    <property type="entry name" value="PAS-like_dom_sf"/>
</dbReference>
<dbReference type="GO" id="GO:0006355">
    <property type="term" value="P:regulation of DNA-templated transcription"/>
    <property type="evidence" value="ECO:0007669"/>
    <property type="project" value="InterPro"/>
</dbReference>
<dbReference type="Gene3D" id="3.30.565.10">
    <property type="entry name" value="Histidine kinase-like ATPase, C-terminal domain"/>
    <property type="match status" value="1"/>
</dbReference>
<dbReference type="SUPFAM" id="SSF55781">
    <property type="entry name" value="GAF domain-like"/>
    <property type="match status" value="1"/>
</dbReference>
<comment type="function">
    <text evidence="13">Primarily acts as an independent SigF regulator that is sensitive to the osmosensory signal, mediating the cross talk of PknD with the SigF regulon. Possesses both phosphatase and kinase activities. The kinase domain functions as a classic anti-sigma factor-like kinase to phosphorylate the anti-anti-sigma factor domain at the canonical regulatory site, and the phosphatase domain antagonizes this activity.</text>
</comment>
<evidence type="ECO:0000259" key="16">
    <source>
        <dbReference type="PROSITE" id="PS50112"/>
    </source>
</evidence>
<evidence type="ECO:0000256" key="7">
    <source>
        <dbReference type="ARBA" id="ARBA00022801"/>
    </source>
</evidence>
<keyword evidence="18" id="KW-1185">Reference proteome</keyword>
<comment type="catalytic activity">
    <reaction evidence="12">
        <text>O-phospho-L-seryl-[protein] + H2O = L-seryl-[protein] + phosphate</text>
        <dbReference type="Rhea" id="RHEA:20629"/>
        <dbReference type="Rhea" id="RHEA-COMP:9863"/>
        <dbReference type="Rhea" id="RHEA-COMP:11604"/>
        <dbReference type="ChEBI" id="CHEBI:15377"/>
        <dbReference type="ChEBI" id="CHEBI:29999"/>
        <dbReference type="ChEBI" id="CHEBI:43474"/>
        <dbReference type="ChEBI" id="CHEBI:83421"/>
        <dbReference type="EC" id="3.1.3.16"/>
    </reaction>
</comment>
<dbReference type="Gene3D" id="3.60.40.10">
    <property type="entry name" value="PPM-type phosphatase domain"/>
    <property type="match status" value="1"/>
</dbReference>
<dbReference type="InterPro" id="IPR003018">
    <property type="entry name" value="GAF"/>
</dbReference>
<dbReference type="InterPro" id="IPR001932">
    <property type="entry name" value="PPM-type_phosphatase-like_dom"/>
</dbReference>
<reference evidence="17" key="1">
    <citation type="journal article" date="2019" name="Microbiol. Resour. Announc.">
        <title>Draft Genomic Sequences of Streptomyces misionensis and Streptomyces albidoflavus, bacteria applied for phytopathogen biocontrol.</title>
        <authorList>
            <person name="Pylro V."/>
            <person name="Dias A."/>
            <person name="Andreote F."/>
            <person name="Varani A."/>
            <person name="Andreote C."/>
            <person name="Bernardo E."/>
            <person name="Martins T."/>
        </authorList>
    </citation>
    <scope>NUCLEOTIDE SEQUENCE [LARGE SCALE GENOMIC DNA]</scope>
    <source>
        <strain evidence="17">66</strain>
    </source>
</reference>
<keyword evidence="3" id="KW-0808">Transferase</keyword>
<name>A0A5C6K5V9_9ACTN</name>
<evidence type="ECO:0000256" key="13">
    <source>
        <dbReference type="ARBA" id="ARBA00056274"/>
    </source>
</evidence>
<evidence type="ECO:0000256" key="10">
    <source>
        <dbReference type="ARBA" id="ARBA00022912"/>
    </source>
</evidence>
<evidence type="ECO:0000256" key="4">
    <source>
        <dbReference type="ARBA" id="ARBA00022723"/>
    </source>
</evidence>
<dbReference type="InterPro" id="IPR052016">
    <property type="entry name" value="Bact_Sigma-Reg"/>
</dbReference>
<dbReference type="Pfam" id="PF07228">
    <property type="entry name" value="SpoIIE"/>
    <property type="match status" value="1"/>
</dbReference>
<evidence type="ECO:0000256" key="6">
    <source>
        <dbReference type="ARBA" id="ARBA00022777"/>
    </source>
</evidence>
<feature type="domain" description="PAS" evidence="16">
    <location>
        <begin position="306"/>
        <end position="351"/>
    </location>
</feature>
<accession>A0A5C6K5V9</accession>
<evidence type="ECO:0000256" key="1">
    <source>
        <dbReference type="ARBA" id="ARBA00013081"/>
    </source>
</evidence>
<dbReference type="InterPro" id="IPR036890">
    <property type="entry name" value="HATPase_C_sf"/>
</dbReference>
<evidence type="ECO:0000256" key="9">
    <source>
        <dbReference type="ARBA" id="ARBA00022842"/>
    </source>
</evidence>
<dbReference type="AlphaFoldDB" id="A0A5C6K5V9"/>
<dbReference type="FunFam" id="3.60.40.10:FF:000005">
    <property type="entry name" value="Serine/threonine protein phosphatase"/>
    <property type="match status" value="1"/>
</dbReference>
<dbReference type="Pfam" id="PF13581">
    <property type="entry name" value="HATPase_c_2"/>
    <property type="match status" value="1"/>
</dbReference>
<dbReference type="InterPro" id="IPR000014">
    <property type="entry name" value="PAS"/>
</dbReference>
<evidence type="ECO:0000256" key="5">
    <source>
        <dbReference type="ARBA" id="ARBA00022741"/>
    </source>
</evidence>
<dbReference type="SUPFAM" id="SSF55874">
    <property type="entry name" value="ATPase domain of HSP90 chaperone/DNA topoisomerase II/histidine kinase"/>
    <property type="match status" value="1"/>
</dbReference>
<dbReference type="CDD" id="cd16936">
    <property type="entry name" value="HATPase_RsbW-like"/>
    <property type="match status" value="1"/>
</dbReference>
<evidence type="ECO:0000313" key="18">
    <source>
        <dbReference type="Proteomes" id="UP000320481"/>
    </source>
</evidence>
<dbReference type="SMART" id="SM00091">
    <property type="entry name" value="PAS"/>
    <property type="match status" value="1"/>
</dbReference>
<proteinExistence type="predicted"/>
<keyword evidence="9" id="KW-0460">Magnesium</keyword>
<organism evidence="17 18">
    <name type="scientific">Streptomyces misionensis</name>
    <dbReference type="NCBI Taxonomy" id="67331"/>
    <lineage>
        <taxon>Bacteria</taxon>
        <taxon>Bacillati</taxon>
        <taxon>Actinomycetota</taxon>
        <taxon>Actinomycetes</taxon>
        <taxon>Kitasatosporales</taxon>
        <taxon>Streptomycetaceae</taxon>
        <taxon>Streptomyces</taxon>
    </lineage>
</organism>
<dbReference type="SMART" id="SM00065">
    <property type="entry name" value="GAF"/>
    <property type="match status" value="1"/>
</dbReference>
<dbReference type="SMART" id="SM00331">
    <property type="entry name" value="PP2C_SIG"/>
    <property type="match status" value="1"/>
</dbReference>
<dbReference type="PANTHER" id="PTHR43156">
    <property type="entry name" value="STAGE II SPORULATION PROTEIN E-RELATED"/>
    <property type="match status" value="1"/>
</dbReference>
<dbReference type="RefSeq" id="WP_146463551.1">
    <property type="nucleotide sequence ID" value="NZ_VOGW01000016.1"/>
</dbReference>
<keyword evidence="5" id="KW-0547">Nucleotide-binding</keyword>
<evidence type="ECO:0000256" key="3">
    <source>
        <dbReference type="ARBA" id="ARBA00022679"/>
    </source>
</evidence>
<evidence type="ECO:0000256" key="8">
    <source>
        <dbReference type="ARBA" id="ARBA00022840"/>
    </source>
</evidence>
<dbReference type="SUPFAM" id="SSF81606">
    <property type="entry name" value="PP2C-like"/>
    <property type="match status" value="1"/>
</dbReference>
<evidence type="ECO:0000313" key="17">
    <source>
        <dbReference type="EMBL" id="TWV57068.1"/>
    </source>
</evidence>
<dbReference type="Pfam" id="PF01590">
    <property type="entry name" value="GAF"/>
    <property type="match status" value="1"/>
</dbReference>
<gene>
    <name evidence="17" type="ORF">FRZ03_02695</name>
</gene>
<evidence type="ECO:0000256" key="11">
    <source>
        <dbReference type="ARBA" id="ARBA00023211"/>
    </source>
</evidence>
<dbReference type="EMBL" id="VOGW01000016">
    <property type="protein sequence ID" value="TWV57068.1"/>
    <property type="molecule type" value="Genomic_DNA"/>
</dbReference>
<evidence type="ECO:0000256" key="12">
    <source>
        <dbReference type="ARBA" id="ARBA00047761"/>
    </source>
</evidence>
<dbReference type="GO" id="GO:0005524">
    <property type="term" value="F:ATP binding"/>
    <property type="evidence" value="ECO:0007669"/>
    <property type="project" value="UniProtKB-KW"/>
</dbReference>
<keyword evidence="8" id="KW-0067">ATP-binding</keyword>
<dbReference type="EC" id="3.1.3.16" evidence="1"/>
<dbReference type="InterPro" id="IPR036457">
    <property type="entry name" value="PPM-type-like_dom_sf"/>
</dbReference>
<evidence type="ECO:0000256" key="2">
    <source>
        <dbReference type="ARBA" id="ARBA00022553"/>
    </source>
</evidence>
<dbReference type="InterPro" id="IPR013767">
    <property type="entry name" value="PAS_fold"/>
</dbReference>
<keyword evidence="11" id="KW-0464">Manganese</keyword>
<dbReference type="GO" id="GO:0046872">
    <property type="term" value="F:metal ion binding"/>
    <property type="evidence" value="ECO:0007669"/>
    <property type="project" value="UniProtKB-KW"/>
</dbReference>
<sequence length="884" mass="94395">MGTSAPPGAPSRRLPPAPKSAAVARHFARSALGEVAPGLRATAELLVGELVTNAVIHARGEVEVRVWAAEGRVHARISDPRPDRGLVPHDRRPYAGTGRGLSLVEELATSYGVHSGEDHKTVWFELWPAPPAPPTSAWETVGPCGRTVTVALDDVPYALYWAAQQQWEGALRELLLAPAVAGRAGARPKDLLAAQEMSHVISACMTAAVKRETPDTTTLSLAVTFPADAAPAAVALGQVLDRADMAARRGDLLVLPALPQIRAFRRWLLSQISGQLSGRQPTAWTLVTGPPGATPTKLAPWDASEVEAANVPTIAADDGNRIIAVNNSAAHLLGWSPHDLVGRRLTALIPEHLRERHVAGFNSLLLTGEPRILGRSIPLPALHREGHVVPVRLAVQTQEAIDGRSVFVAQLTTTTAGPAPPYAPPGSRYATRPAPGPVHLPTATRKARRVTVDRAVSEWLPLFADTSAALNSTPDLGERMRRVCHVLTQWLAEWCAVDLLDHGEVERACIVHRDPHLVIPGGHLGRLPPITDTTKAPLPRVLGGAGPLLVTDIPVPGRTDNPMDARQLELVAQLGGSTAVIAPLRGDQEVFGALTLVRAEAEPPFTKDDIPLVAELVRGIAVGLDNARQHQNSHANAEQLQRALLPELPRAGHLELVARYVPSSTTAKIGGDWYDAFALPRGDIVLVIGDVSGHDLQAAVAMSTLRNMLRGLAVDHPEPPGDVLRRLDLASHTLSPRSTATCVYALLKDACGTGHLDLHHSSAGHLPPLLTTREGDARYLESGRGLLIGMDPDIPRPSACDPLPPRSTLLLFTDGLVERRGQSLDIGLNHLREYAATLARDSLDVFCDELIIKFGGDATDDIALLALRPTGLPARPPAERERGA</sequence>
<keyword evidence="10" id="KW-0904">Protein phosphatase</keyword>
<evidence type="ECO:0000256" key="14">
    <source>
        <dbReference type="ARBA" id="ARBA00075117"/>
    </source>
</evidence>
<dbReference type="NCBIfam" id="TIGR00229">
    <property type="entry name" value="sensory_box"/>
    <property type="match status" value="1"/>
</dbReference>
<dbReference type="Proteomes" id="UP000320481">
    <property type="component" value="Unassembled WGS sequence"/>
</dbReference>
<dbReference type="CDD" id="cd00130">
    <property type="entry name" value="PAS"/>
    <property type="match status" value="1"/>
</dbReference>
<comment type="caution">
    <text evidence="17">The sequence shown here is derived from an EMBL/GenBank/DDBJ whole genome shotgun (WGS) entry which is preliminary data.</text>
</comment>
<dbReference type="Gene3D" id="3.30.450.40">
    <property type="match status" value="1"/>
</dbReference>
<protein>
    <recommendedName>
        <fullName evidence="1">protein-serine/threonine phosphatase</fullName>
        <ecNumber evidence="1">3.1.3.16</ecNumber>
    </recommendedName>
    <alternativeName>
        <fullName evidence="15">Protein-serine/threonine phosphatase</fullName>
    </alternativeName>
    <alternativeName>
        <fullName evidence="14">Serine/threonine-protein kinase</fullName>
    </alternativeName>
</protein>
<dbReference type="PANTHER" id="PTHR43156:SF2">
    <property type="entry name" value="STAGE II SPORULATION PROTEIN E"/>
    <property type="match status" value="1"/>
</dbReference>
<dbReference type="InterPro" id="IPR003594">
    <property type="entry name" value="HATPase_dom"/>
</dbReference>
<evidence type="ECO:0000256" key="15">
    <source>
        <dbReference type="ARBA" id="ARBA00081350"/>
    </source>
</evidence>
<keyword evidence="7" id="KW-0378">Hydrolase</keyword>
<dbReference type="GO" id="GO:0004722">
    <property type="term" value="F:protein serine/threonine phosphatase activity"/>
    <property type="evidence" value="ECO:0007669"/>
    <property type="project" value="UniProtKB-EC"/>
</dbReference>
<dbReference type="PROSITE" id="PS50112">
    <property type="entry name" value="PAS"/>
    <property type="match status" value="1"/>
</dbReference>
<keyword evidence="2" id="KW-0597">Phosphoprotein</keyword>
<dbReference type="SUPFAM" id="SSF55785">
    <property type="entry name" value="PYP-like sensor domain (PAS domain)"/>
    <property type="match status" value="1"/>
</dbReference>
<dbReference type="Pfam" id="PF00989">
    <property type="entry name" value="PAS"/>
    <property type="match status" value="1"/>
</dbReference>